<dbReference type="Proteomes" id="UP000649799">
    <property type="component" value="Unassembled WGS sequence"/>
</dbReference>
<dbReference type="RefSeq" id="WP_166149503.1">
    <property type="nucleotide sequence ID" value="NZ_JAANYN010000008.1"/>
</dbReference>
<protein>
    <recommendedName>
        <fullName evidence="3">Proteic killer suppression protein</fullName>
    </recommendedName>
</protein>
<dbReference type="EMBL" id="JAANYN010000008">
    <property type="protein sequence ID" value="NHE58792.1"/>
    <property type="molecule type" value="Genomic_DNA"/>
</dbReference>
<organism evidence="1 2">
    <name type="scientific">Cyclobacterium plantarum</name>
    <dbReference type="NCBI Taxonomy" id="2716263"/>
    <lineage>
        <taxon>Bacteria</taxon>
        <taxon>Pseudomonadati</taxon>
        <taxon>Bacteroidota</taxon>
        <taxon>Cytophagia</taxon>
        <taxon>Cytophagales</taxon>
        <taxon>Cyclobacteriaceae</taxon>
        <taxon>Cyclobacterium</taxon>
    </lineage>
</organism>
<keyword evidence="2" id="KW-1185">Reference proteome</keyword>
<dbReference type="PANTHER" id="PTHR40266">
    <property type="entry name" value="TOXIN HIGB-1"/>
    <property type="match status" value="1"/>
</dbReference>
<proteinExistence type="predicted"/>
<evidence type="ECO:0008006" key="3">
    <source>
        <dbReference type="Google" id="ProtNLM"/>
    </source>
</evidence>
<dbReference type="InterPro" id="IPR007711">
    <property type="entry name" value="HigB-1"/>
</dbReference>
<accession>A0ABX0HF37</accession>
<dbReference type="Pfam" id="PF05015">
    <property type="entry name" value="HigB-like_toxin"/>
    <property type="match status" value="1"/>
</dbReference>
<dbReference type="Gene3D" id="3.30.2310.20">
    <property type="entry name" value="RelE-like"/>
    <property type="match status" value="1"/>
</dbReference>
<reference evidence="1 2" key="1">
    <citation type="submission" date="2020-03" db="EMBL/GenBank/DDBJ databases">
        <title>Cyclobacterium plantarum sp. nov., a marine bacterium isolated from a coastal-marine wetland.</title>
        <authorList>
            <person name="Sanchez-Porro C."/>
            <person name="Ventosa A."/>
            <person name="Amoozegar M."/>
        </authorList>
    </citation>
    <scope>NUCLEOTIDE SEQUENCE [LARGE SCALE GENOMIC DNA]</scope>
    <source>
        <strain evidence="1 2">GBPx2</strain>
    </source>
</reference>
<name>A0ABX0HF37_9BACT</name>
<evidence type="ECO:0000313" key="2">
    <source>
        <dbReference type="Proteomes" id="UP000649799"/>
    </source>
</evidence>
<dbReference type="InterPro" id="IPR035093">
    <property type="entry name" value="RelE/ParE_toxin_dom_sf"/>
</dbReference>
<gene>
    <name evidence="1" type="ORF">G9Q97_18430</name>
</gene>
<dbReference type="SUPFAM" id="SSF143011">
    <property type="entry name" value="RelE-like"/>
    <property type="match status" value="1"/>
</dbReference>
<dbReference type="PANTHER" id="PTHR40266:SF2">
    <property type="entry name" value="TOXIN HIGB-1"/>
    <property type="match status" value="1"/>
</dbReference>
<comment type="caution">
    <text evidence="1">The sequence shown here is derived from an EMBL/GenBank/DDBJ whole genome shotgun (WGS) entry which is preliminary data.</text>
</comment>
<sequence length="94" mass="10948">MIKTFKHKGIKLFWETGNSKSLPAIQVNKIRRVLDIIDNLSDVPQDLSPFRGLRPHPLKGDLQGYWSLDITGNYRILFRFEDGKAYDLTYIDTH</sequence>
<evidence type="ECO:0000313" key="1">
    <source>
        <dbReference type="EMBL" id="NHE58792.1"/>
    </source>
</evidence>